<keyword evidence="3" id="KW-1185">Reference proteome</keyword>
<dbReference type="RefSeq" id="XP_041232365.1">
    <property type="nucleotide sequence ID" value="XM_041371981.1"/>
</dbReference>
<dbReference type="EMBL" id="JABBWK010000004">
    <property type="protein sequence ID" value="KAG1906790.1"/>
    <property type="molecule type" value="Genomic_DNA"/>
</dbReference>
<comment type="caution">
    <text evidence="2">The sequence shown here is derived from an EMBL/GenBank/DDBJ whole genome shotgun (WGS) entry which is preliminary data.</text>
</comment>
<accession>A0AAD4EID7</accession>
<dbReference type="AlphaFoldDB" id="A0AAD4EID7"/>
<evidence type="ECO:0000256" key="1">
    <source>
        <dbReference type="SAM" id="MobiDB-lite"/>
    </source>
</evidence>
<dbReference type="GeneID" id="64666279"/>
<feature type="region of interest" description="Disordered" evidence="1">
    <location>
        <begin position="29"/>
        <end position="56"/>
    </location>
</feature>
<proteinExistence type="predicted"/>
<name>A0AAD4EID7_9AGAM</name>
<evidence type="ECO:0000313" key="2">
    <source>
        <dbReference type="EMBL" id="KAG1906790.1"/>
    </source>
</evidence>
<organism evidence="2 3">
    <name type="scientific">Suillus fuscotomentosus</name>
    <dbReference type="NCBI Taxonomy" id="1912939"/>
    <lineage>
        <taxon>Eukaryota</taxon>
        <taxon>Fungi</taxon>
        <taxon>Dikarya</taxon>
        <taxon>Basidiomycota</taxon>
        <taxon>Agaricomycotina</taxon>
        <taxon>Agaricomycetes</taxon>
        <taxon>Agaricomycetidae</taxon>
        <taxon>Boletales</taxon>
        <taxon>Suillineae</taxon>
        <taxon>Suillaceae</taxon>
        <taxon>Suillus</taxon>
    </lineage>
</organism>
<sequence>MCHFTDAAMLTTLFELAYLHQGGVPDDGTTSAKGTSHACGARGNSPAAPNGATDTGDLGHHCDLPRDVLPSSSKCLVFHEGEQKSWKHIFFRRGDTSVSPGNAHASYWRIRPAKEMVGQESWSHEKLLPCVLTCNLVIEIVVGRGSQPMLIGMLVIMPEHDSSQSGNAKSDMNAVALCIGYRVFEEPLPLDGYMRKGAQHILLPLVMGIRLRSTKSSLH</sequence>
<protein>
    <submittedName>
        <fullName evidence="2">Uncharacterized protein</fullName>
    </submittedName>
</protein>
<reference evidence="2" key="1">
    <citation type="journal article" date="2020" name="New Phytol.">
        <title>Comparative genomics reveals dynamic genome evolution in host specialist ectomycorrhizal fungi.</title>
        <authorList>
            <person name="Lofgren L.A."/>
            <person name="Nguyen N.H."/>
            <person name="Vilgalys R."/>
            <person name="Ruytinx J."/>
            <person name="Liao H.L."/>
            <person name="Branco S."/>
            <person name="Kuo A."/>
            <person name="LaButti K."/>
            <person name="Lipzen A."/>
            <person name="Andreopoulos W."/>
            <person name="Pangilinan J."/>
            <person name="Riley R."/>
            <person name="Hundley H."/>
            <person name="Na H."/>
            <person name="Barry K."/>
            <person name="Grigoriev I.V."/>
            <person name="Stajich J.E."/>
            <person name="Kennedy P.G."/>
        </authorList>
    </citation>
    <scope>NUCLEOTIDE SEQUENCE</scope>
    <source>
        <strain evidence="2">FC203</strain>
    </source>
</reference>
<evidence type="ECO:0000313" key="3">
    <source>
        <dbReference type="Proteomes" id="UP001195769"/>
    </source>
</evidence>
<dbReference type="Proteomes" id="UP001195769">
    <property type="component" value="Unassembled WGS sequence"/>
</dbReference>
<gene>
    <name evidence="2" type="ORF">F5891DRAFT_479586</name>
</gene>